<dbReference type="Pfam" id="PF00381">
    <property type="entry name" value="PTS-HPr"/>
    <property type="match status" value="1"/>
</dbReference>
<dbReference type="PANTHER" id="PTHR33705">
    <property type="entry name" value="PHOSPHOCARRIER PROTEIN HPR"/>
    <property type="match status" value="1"/>
</dbReference>
<keyword evidence="6" id="KW-1185">Reference proteome</keyword>
<name>A0A9X3MQI2_9ACTN</name>
<dbReference type="NCBIfam" id="TIGR01003">
    <property type="entry name" value="PTS_HPr_family"/>
    <property type="match status" value="1"/>
</dbReference>
<dbReference type="SUPFAM" id="SSF55594">
    <property type="entry name" value="HPr-like"/>
    <property type="match status" value="1"/>
</dbReference>
<dbReference type="EMBL" id="JAPDOD010000006">
    <property type="protein sequence ID" value="MDA0160629.1"/>
    <property type="molecule type" value="Genomic_DNA"/>
</dbReference>
<proteinExistence type="predicted"/>
<evidence type="ECO:0000313" key="6">
    <source>
        <dbReference type="Proteomes" id="UP001149140"/>
    </source>
</evidence>
<comment type="caution">
    <text evidence="5">The sequence shown here is derived from an EMBL/GenBank/DDBJ whole genome shotgun (WGS) entry which is preliminary data.</text>
</comment>
<dbReference type="PANTHER" id="PTHR33705:SF2">
    <property type="entry name" value="PHOSPHOCARRIER PROTEIN NPR"/>
    <property type="match status" value="1"/>
</dbReference>
<evidence type="ECO:0000259" key="4">
    <source>
        <dbReference type="PROSITE" id="PS51350"/>
    </source>
</evidence>
<dbReference type="Gene3D" id="3.30.1340.10">
    <property type="entry name" value="HPr-like"/>
    <property type="match status" value="1"/>
</dbReference>
<comment type="subcellular location">
    <subcellularLocation>
        <location evidence="1">Cytoplasm</location>
    </subcellularLocation>
</comment>
<dbReference type="InterPro" id="IPR050399">
    <property type="entry name" value="HPr"/>
</dbReference>
<dbReference type="AlphaFoldDB" id="A0A9X3MQI2"/>
<reference evidence="5" key="1">
    <citation type="submission" date="2022-10" db="EMBL/GenBank/DDBJ databases">
        <title>The WGS of Solirubrobacter ginsenosidimutans DSM 21036.</title>
        <authorList>
            <person name="Jiang Z."/>
        </authorList>
    </citation>
    <scope>NUCLEOTIDE SEQUENCE</scope>
    <source>
        <strain evidence="5">DSM 21036</strain>
    </source>
</reference>
<evidence type="ECO:0000313" key="5">
    <source>
        <dbReference type="EMBL" id="MDA0160629.1"/>
    </source>
</evidence>
<organism evidence="5 6">
    <name type="scientific">Solirubrobacter ginsenosidimutans</name>
    <dbReference type="NCBI Taxonomy" id="490573"/>
    <lineage>
        <taxon>Bacteria</taxon>
        <taxon>Bacillati</taxon>
        <taxon>Actinomycetota</taxon>
        <taxon>Thermoleophilia</taxon>
        <taxon>Solirubrobacterales</taxon>
        <taxon>Solirubrobacteraceae</taxon>
        <taxon>Solirubrobacter</taxon>
    </lineage>
</organism>
<dbReference type="GO" id="GO:0005737">
    <property type="term" value="C:cytoplasm"/>
    <property type="evidence" value="ECO:0007669"/>
    <property type="project" value="UniProtKB-SubCell"/>
</dbReference>
<keyword evidence="2" id="KW-0963">Cytoplasm</keyword>
<feature type="domain" description="HPr" evidence="4">
    <location>
        <begin position="1"/>
        <end position="89"/>
    </location>
</feature>
<accession>A0A9X3MQI2</accession>
<keyword evidence="3" id="KW-0598">Phosphotransferase system</keyword>
<evidence type="ECO:0000256" key="2">
    <source>
        <dbReference type="ARBA" id="ARBA00022490"/>
    </source>
</evidence>
<dbReference type="PROSITE" id="PS51350">
    <property type="entry name" value="PTS_HPR_DOM"/>
    <property type="match status" value="1"/>
</dbReference>
<dbReference type="InterPro" id="IPR035895">
    <property type="entry name" value="HPr-like_sf"/>
</dbReference>
<sequence length="89" mass="9242">MPESSESVVWLPADVDLHARPAARFVRTAIGFNANVQVFAADRRADAKSILAVLALGARRGTALRLSAEGPDADRAVAALSACVAGLVE</sequence>
<dbReference type="InterPro" id="IPR000032">
    <property type="entry name" value="HPr-like"/>
</dbReference>
<dbReference type="PRINTS" id="PR00107">
    <property type="entry name" value="PHOSPHOCPHPR"/>
</dbReference>
<evidence type="ECO:0000256" key="1">
    <source>
        <dbReference type="ARBA" id="ARBA00004496"/>
    </source>
</evidence>
<dbReference type="CDD" id="cd00367">
    <property type="entry name" value="PTS-HPr_like"/>
    <property type="match status" value="1"/>
</dbReference>
<protein>
    <submittedName>
        <fullName evidence="5">HPr family phosphocarrier protein</fullName>
    </submittedName>
</protein>
<gene>
    <name evidence="5" type="ORF">OM076_10165</name>
</gene>
<evidence type="ECO:0000256" key="3">
    <source>
        <dbReference type="ARBA" id="ARBA00022683"/>
    </source>
</evidence>
<dbReference type="InterPro" id="IPR002114">
    <property type="entry name" value="PTS_HPr_Ser_P_site"/>
</dbReference>
<dbReference type="PROSITE" id="PS00589">
    <property type="entry name" value="PTS_HPR_SER"/>
    <property type="match status" value="1"/>
</dbReference>
<dbReference type="GO" id="GO:0009401">
    <property type="term" value="P:phosphoenolpyruvate-dependent sugar phosphotransferase system"/>
    <property type="evidence" value="ECO:0007669"/>
    <property type="project" value="UniProtKB-KW"/>
</dbReference>
<dbReference type="RefSeq" id="WP_270039574.1">
    <property type="nucleotide sequence ID" value="NZ_JAPDOD010000006.1"/>
</dbReference>
<dbReference type="Proteomes" id="UP001149140">
    <property type="component" value="Unassembled WGS sequence"/>
</dbReference>